<evidence type="ECO:0000313" key="4">
    <source>
        <dbReference type="Proteomes" id="UP000053331"/>
    </source>
</evidence>
<gene>
    <name evidence="3" type="ORF">FK85_16175</name>
</gene>
<comment type="similarity">
    <text evidence="1">Belongs to the universal stress protein A family.</text>
</comment>
<comment type="caution">
    <text evidence="3">The sequence shown here is derived from an EMBL/GenBank/DDBJ whole genome shotgun (WGS) entry which is preliminary data.</text>
</comment>
<sequence length="134" mass="14067">MYDVLIGIDNAEDDRAVAQAEAIADLPTEEGAVTAHLCHVFQDNPEGASVHQISAVRRAREILEEAGISCVHYEASGDPSDELLAAAADVDADAICVSGRKRRPTGKAVFGSVTQDVILGADRPVFAVPAPKSD</sequence>
<dbReference type="Gene3D" id="3.40.50.620">
    <property type="entry name" value="HUPs"/>
    <property type="match status" value="1"/>
</dbReference>
<dbReference type="OrthoDB" id="281037at2157"/>
<dbReference type="PANTHER" id="PTHR46268">
    <property type="entry name" value="STRESS RESPONSE PROTEIN NHAX"/>
    <property type="match status" value="1"/>
</dbReference>
<dbReference type="CDD" id="cd00293">
    <property type="entry name" value="USP-like"/>
    <property type="match status" value="1"/>
</dbReference>
<keyword evidence="4" id="KW-1185">Reference proteome</keyword>
<dbReference type="Pfam" id="PF00582">
    <property type="entry name" value="Usp"/>
    <property type="match status" value="1"/>
</dbReference>
<dbReference type="InterPro" id="IPR006016">
    <property type="entry name" value="UspA"/>
</dbReference>
<dbReference type="InterPro" id="IPR014729">
    <property type="entry name" value="Rossmann-like_a/b/a_fold"/>
</dbReference>
<dbReference type="SUPFAM" id="SSF52402">
    <property type="entry name" value="Adenine nucleotide alpha hydrolases-like"/>
    <property type="match status" value="1"/>
</dbReference>
<dbReference type="Proteomes" id="UP000053331">
    <property type="component" value="Unassembled WGS sequence"/>
</dbReference>
<reference evidence="3 4" key="1">
    <citation type="journal article" date="2015" name="Genome Announc.">
        <title>Draft genome sequence of a Halorubrum H3 strain isolated from the burlinskoye salt lake (Altai Krai, Russia).</title>
        <authorList>
            <person name="Rozanov A.S."/>
            <person name="Bryanskaya A.V."/>
            <person name="Malup T.K."/>
            <person name="Kotenko A.V."/>
            <person name="Peltek S.E."/>
        </authorList>
    </citation>
    <scope>NUCLEOTIDE SEQUENCE [LARGE SCALE GENOMIC DNA]</scope>
    <source>
        <strain evidence="3 4">H3</strain>
    </source>
</reference>
<dbReference type="EMBL" id="JNFH02000006">
    <property type="protein sequence ID" value="KDS90328.2"/>
    <property type="molecule type" value="Genomic_DNA"/>
</dbReference>
<protein>
    <submittedName>
        <fullName evidence="3">Universal stress protein UspA</fullName>
    </submittedName>
</protein>
<evidence type="ECO:0000259" key="2">
    <source>
        <dbReference type="Pfam" id="PF00582"/>
    </source>
</evidence>
<evidence type="ECO:0000313" key="3">
    <source>
        <dbReference type="EMBL" id="KDS90328.2"/>
    </source>
</evidence>
<organism evidence="3 4">
    <name type="scientific">Halorubrum saccharovorum</name>
    <dbReference type="NCBI Taxonomy" id="2248"/>
    <lineage>
        <taxon>Archaea</taxon>
        <taxon>Methanobacteriati</taxon>
        <taxon>Methanobacteriota</taxon>
        <taxon>Stenosarchaea group</taxon>
        <taxon>Halobacteria</taxon>
        <taxon>Halobacteriales</taxon>
        <taxon>Haloferacaceae</taxon>
        <taxon>Halorubrum</taxon>
    </lineage>
</organism>
<dbReference type="AlphaFoldDB" id="A0A081ESE0"/>
<name>A0A081ESE0_9EURY</name>
<evidence type="ECO:0000256" key="1">
    <source>
        <dbReference type="ARBA" id="ARBA00008791"/>
    </source>
</evidence>
<feature type="domain" description="UspA" evidence="2">
    <location>
        <begin position="4"/>
        <end position="129"/>
    </location>
</feature>
<dbReference type="PANTHER" id="PTHR46268:SF6">
    <property type="entry name" value="UNIVERSAL STRESS PROTEIN UP12"/>
    <property type="match status" value="1"/>
</dbReference>
<proteinExistence type="inferred from homology"/>
<dbReference type="RefSeq" id="WP_050023533.1">
    <property type="nucleotide sequence ID" value="NZ_JNFH02000006.1"/>
</dbReference>
<accession>A0A081ESE0</accession>